<protein>
    <recommendedName>
        <fullName evidence="2">PH domain-containing protein</fullName>
    </recommendedName>
</protein>
<feature type="chain" id="PRO_5043968681" description="PH domain-containing protein" evidence="1">
    <location>
        <begin position="22"/>
        <end position="1039"/>
    </location>
</feature>
<sequence>MFDVIVMWLVLQAYLCSPLIGEEVSGNAKYSKDRPDISSRNGQPLQKAAVNLDDVTLSLSKVVPACYLVSSPAVASLFILLSECGKMPWEQVLRYARLRKKYITLYAALLKSDLDRAVVDDHKDIEELDRELEIDIILQWRMLAHKFVEQSAGSELYLKQKAKKSWWSFGWTSQPVKDENEPGTLTEEDWKRLNDIIGYKEGDDEELLIHDKGDLPYMLLKLHMKHNASKLIDSEECLADLSCDNLEGCIKLYSEAKVINIKLGSYRLLSPNGLLAESESASDSLVGVFCYKPLDVDVDWSLVAKASPCYVTYLKDSINQIINFFQTSATVSQTLVQETASAVQMTIDEVKRSAAKQVNRALKDRTSLEDRTGFQSHRPCTEIDEPKVLIYWFVLDLDIAAPKITIPTDFYPDTVHPTKLLIDLGKLLIRSQDDAEYASPEEANMYTQFDLVLRDVSAFLVDGDYSWSQASLSRVDGSSKYSFISFLPVIDKCGVFLKLQQIRSPVASFPSTRVAMRLPSIGFHFSPSRYHRLMQVAKIFQGEDADHPDLVCPWDEADFAGWLYHLNRKGVGGREAVWQRRYFCVVGPFLYILESPESRNYKQYFSLRGKQLYQVPPDFVGNVEHLLAVCDAERSYLKVVEDANALILRCDSENSRRTWQSYLQGAIYRASGATPVTGLIETLSDSEDSEVENHDSVDASKMEKFFLTGALDELKISFSYSSLQDPSFMKLLLAEEKRLLEFRAIGGQVELSMRADDILIGTVLKALEIEDLVRRKGTSQISYLARSFIRNEDRPSLLDNIDIPTQASDGMEYLNSRITTQADSSDLKAPSFTRVAGLLPFEVAHTEAGQIRVTDALDSFVKAQIVIFDQNSSLYSDVDKQVTVTLSTLSFYCRPTILAIMEFVNAINTLEDNSGTLTDTSSPAVASNDVSKEIVNDGLASARMEEPVVKSILGKGKSRVIFYLLLNMARAEIFLMKENDSKLATLTQDNFLTDIKVFPSSFRIKASLGNLRISDDSLHDSHMYFWACDMRNLVEIHLW</sequence>
<comment type="caution">
    <text evidence="3">The sequence shown here is derived from an EMBL/GenBank/DDBJ whole genome shotgun (WGS) entry which is preliminary data.</text>
</comment>
<dbReference type="PROSITE" id="PS50003">
    <property type="entry name" value="PH_DOMAIN"/>
    <property type="match status" value="1"/>
</dbReference>
<proteinExistence type="predicted"/>
<accession>A0AAW2M848</accession>
<reference evidence="3" key="1">
    <citation type="submission" date="2020-06" db="EMBL/GenBank/DDBJ databases">
        <authorList>
            <person name="Li T."/>
            <person name="Hu X."/>
            <person name="Zhang T."/>
            <person name="Song X."/>
            <person name="Zhang H."/>
            <person name="Dai N."/>
            <person name="Sheng W."/>
            <person name="Hou X."/>
            <person name="Wei L."/>
        </authorList>
    </citation>
    <scope>NUCLEOTIDE SEQUENCE</scope>
    <source>
        <strain evidence="3">G01</strain>
        <tissue evidence="3">Leaf</tissue>
    </source>
</reference>
<evidence type="ECO:0000259" key="2">
    <source>
        <dbReference type="PROSITE" id="PS50003"/>
    </source>
</evidence>
<dbReference type="SUPFAM" id="SSF50729">
    <property type="entry name" value="PH domain-like"/>
    <property type="match status" value="1"/>
</dbReference>
<name>A0AAW2M848_9LAMI</name>
<dbReference type="Pfam" id="PF00169">
    <property type="entry name" value="PH"/>
    <property type="match status" value="1"/>
</dbReference>
<dbReference type="SMART" id="SM00233">
    <property type="entry name" value="PH"/>
    <property type="match status" value="1"/>
</dbReference>
<gene>
    <name evidence="3" type="ORF">Sangu_1741300</name>
</gene>
<dbReference type="Gene3D" id="2.30.29.30">
    <property type="entry name" value="Pleckstrin-homology domain (PH domain)/Phosphotyrosine-binding domain (PTB)"/>
    <property type="match status" value="1"/>
</dbReference>
<keyword evidence="1" id="KW-0732">Signal</keyword>
<dbReference type="PANTHER" id="PTHR45523">
    <property type="entry name" value="TETRATRICOPEPTIDE REPEAT (TPR)-CONTAINING PROTEIN-RELATED"/>
    <property type="match status" value="1"/>
</dbReference>
<dbReference type="EMBL" id="JACGWK010000011">
    <property type="protein sequence ID" value="KAL0326633.1"/>
    <property type="molecule type" value="Genomic_DNA"/>
</dbReference>
<feature type="signal peptide" evidence="1">
    <location>
        <begin position="1"/>
        <end position="21"/>
    </location>
</feature>
<dbReference type="AlphaFoldDB" id="A0AAW2M848"/>
<reference evidence="3" key="2">
    <citation type="journal article" date="2024" name="Plant">
        <title>Genomic evolution and insights into agronomic trait innovations of Sesamum species.</title>
        <authorList>
            <person name="Miao H."/>
            <person name="Wang L."/>
            <person name="Qu L."/>
            <person name="Liu H."/>
            <person name="Sun Y."/>
            <person name="Le M."/>
            <person name="Wang Q."/>
            <person name="Wei S."/>
            <person name="Zheng Y."/>
            <person name="Lin W."/>
            <person name="Duan Y."/>
            <person name="Cao H."/>
            <person name="Xiong S."/>
            <person name="Wang X."/>
            <person name="Wei L."/>
            <person name="Li C."/>
            <person name="Ma Q."/>
            <person name="Ju M."/>
            <person name="Zhao R."/>
            <person name="Li G."/>
            <person name="Mu C."/>
            <person name="Tian Q."/>
            <person name="Mei H."/>
            <person name="Zhang T."/>
            <person name="Gao T."/>
            <person name="Zhang H."/>
        </authorList>
    </citation>
    <scope>NUCLEOTIDE SEQUENCE</scope>
    <source>
        <strain evidence="3">G01</strain>
    </source>
</reference>
<organism evidence="3">
    <name type="scientific">Sesamum angustifolium</name>
    <dbReference type="NCBI Taxonomy" id="2727405"/>
    <lineage>
        <taxon>Eukaryota</taxon>
        <taxon>Viridiplantae</taxon>
        <taxon>Streptophyta</taxon>
        <taxon>Embryophyta</taxon>
        <taxon>Tracheophyta</taxon>
        <taxon>Spermatophyta</taxon>
        <taxon>Magnoliopsida</taxon>
        <taxon>eudicotyledons</taxon>
        <taxon>Gunneridae</taxon>
        <taxon>Pentapetalae</taxon>
        <taxon>asterids</taxon>
        <taxon>lamiids</taxon>
        <taxon>Lamiales</taxon>
        <taxon>Pedaliaceae</taxon>
        <taxon>Sesamum</taxon>
    </lineage>
</organism>
<dbReference type="InterPro" id="IPR001849">
    <property type="entry name" value="PH_domain"/>
</dbReference>
<feature type="domain" description="PH" evidence="2">
    <location>
        <begin position="556"/>
        <end position="668"/>
    </location>
</feature>
<feature type="non-terminal residue" evidence="3">
    <location>
        <position position="1039"/>
    </location>
</feature>
<evidence type="ECO:0000313" key="3">
    <source>
        <dbReference type="EMBL" id="KAL0326633.1"/>
    </source>
</evidence>
<evidence type="ECO:0000256" key="1">
    <source>
        <dbReference type="SAM" id="SignalP"/>
    </source>
</evidence>
<dbReference type="InterPro" id="IPR011993">
    <property type="entry name" value="PH-like_dom_sf"/>
</dbReference>
<dbReference type="PANTHER" id="PTHR45523:SF3">
    <property type="entry name" value="VACUOLAR PROTEIN SORTING-ASSOCIATED PROTEIN 13A"/>
    <property type="match status" value="1"/>
</dbReference>